<keyword evidence="4" id="KW-1185">Reference proteome</keyword>
<feature type="region of interest" description="Disordered" evidence="2">
    <location>
        <begin position="378"/>
        <end position="432"/>
    </location>
</feature>
<gene>
    <name evidence="3" type="ORF">CEUSTIGMA_g11662.t1</name>
</gene>
<feature type="region of interest" description="Disordered" evidence="2">
    <location>
        <begin position="26"/>
        <end position="67"/>
    </location>
</feature>
<keyword evidence="1" id="KW-0175">Coiled coil</keyword>
<feature type="compositionally biased region" description="Low complexity" evidence="2">
    <location>
        <begin position="416"/>
        <end position="427"/>
    </location>
</feature>
<proteinExistence type="predicted"/>
<reference evidence="3 4" key="1">
    <citation type="submission" date="2017-08" db="EMBL/GenBank/DDBJ databases">
        <title>Acidophilic green algal genome provides insights into adaptation to an acidic environment.</title>
        <authorList>
            <person name="Hirooka S."/>
            <person name="Hirose Y."/>
            <person name="Kanesaki Y."/>
            <person name="Higuchi S."/>
            <person name="Fujiwara T."/>
            <person name="Onuma R."/>
            <person name="Era A."/>
            <person name="Ohbayashi R."/>
            <person name="Uzuka A."/>
            <person name="Nozaki H."/>
            <person name="Yoshikawa H."/>
            <person name="Miyagishima S.Y."/>
        </authorList>
    </citation>
    <scope>NUCLEOTIDE SEQUENCE [LARGE SCALE GENOMIC DNA]</scope>
    <source>
        <strain evidence="3 4">NIES-2499</strain>
    </source>
</reference>
<feature type="coiled-coil region" evidence="1">
    <location>
        <begin position="1346"/>
        <end position="1373"/>
    </location>
</feature>
<evidence type="ECO:0000256" key="1">
    <source>
        <dbReference type="SAM" id="Coils"/>
    </source>
</evidence>
<dbReference type="EMBL" id="BEGY01000120">
    <property type="protein sequence ID" value="GAX84239.1"/>
    <property type="molecule type" value="Genomic_DNA"/>
</dbReference>
<name>A0A250XMS8_9CHLO</name>
<organism evidence="3 4">
    <name type="scientific">Chlamydomonas eustigma</name>
    <dbReference type="NCBI Taxonomy" id="1157962"/>
    <lineage>
        <taxon>Eukaryota</taxon>
        <taxon>Viridiplantae</taxon>
        <taxon>Chlorophyta</taxon>
        <taxon>core chlorophytes</taxon>
        <taxon>Chlorophyceae</taxon>
        <taxon>CS clade</taxon>
        <taxon>Chlamydomonadales</taxon>
        <taxon>Chlamydomonadaceae</taxon>
        <taxon>Chlamydomonas</taxon>
    </lineage>
</organism>
<evidence type="ECO:0000313" key="4">
    <source>
        <dbReference type="Proteomes" id="UP000232323"/>
    </source>
</evidence>
<feature type="coiled-coil region" evidence="1">
    <location>
        <begin position="1135"/>
        <end position="1244"/>
    </location>
</feature>
<comment type="caution">
    <text evidence="3">The sequence shown here is derived from an EMBL/GenBank/DDBJ whole genome shotgun (WGS) entry which is preliminary data.</text>
</comment>
<feature type="compositionally biased region" description="Polar residues" evidence="2">
    <location>
        <begin position="378"/>
        <end position="391"/>
    </location>
</feature>
<feature type="region of interest" description="Disordered" evidence="2">
    <location>
        <begin position="178"/>
        <end position="200"/>
    </location>
</feature>
<protein>
    <submittedName>
        <fullName evidence="3">Uncharacterized protein</fullName>
    </submittedName>
</protein>
<accession>A0A250XMS8</accession>
<sequence length="1588" mass="173206">MGDFETISSDMENDKDQERTVIQQAAAIHANDSSSKSRPHKRRRRINPDIVFNTAPLHQESKDKEDSEFRRINELSRTHVGIACEPDEACPADRQIIALRSDEVDEGTCCLSEGITPSSSSRKRYRIKRHRQQQVTILQHCHDDDNRLKESKRLPHEELHTSAAVQLLQQMTAPMMMSKSGCKTDDEVRSEGTLNDDDSRCESRTAAKIVRTSRTSLTSPSSPSAACGKLPEEIINLVDDDENDDEGHKDRTVYCHKYEQKQKAAQAPLLPADPTAIKEAAQAPLLPADPTAIKEAAHAPLLPADPATAINKALHPVALSLHESHGSVTAARTSLLLTTPITSRTAKAISARHSAALMSSSLVGPSRSAVRAKGSAFATTTSLPASPTNTAAVAPRASSAGSEEGTSLPAAVPRPTTAATSTTSTAAKQLKPSCSKQDDEFLGMVVSAPATRKRYTGMFYQLLQNTTKQSSLRALDNDLHSPAGEKKETASSKIRDCGLGRDATSQQPALLQSPEITAAVIKLKRGIQQLDDHKPAKQLLLSANKDSSKNKDRSLLHVLRPENKDKSLLHVLRPENKDKSLLHVLRPENKDKSLLHVLRPENKDRSLLHVLRPENKDRSLLHVLSEVTDAFRFVLGEALRGVPQLHSNLEHTKNCFASSLSPNTAGAASASAAALASPAAAAASSSNSAAHIRSPVTAPCADAAPLLPPLGKSISSETQVMLHNLINDVLLEHRVVSKVSNKSADLCEAGRQYLASARARRMCLKDRVAEMEHCVADIKCLIKSCRASFDMFSGETHREERADKTSLTLLPLPSFLSQDCVAARSTACPDHKATNKATGAIVSQDEACKRKVIIPSSPSMGQGTADCINESSMMCEHAASAMPTPFSRQVIIATSMKYLQGKSKQGNDKVAAAAPPEEGASVSKGIIIPIGTCQAVGAACLAVQRFQAAAASSLSTKEKMGGSQQAGNPACTAVADLFESAFKALAEGAKAEGVAHDVSMGAALSALSREVKVETEAIHIAGLHFDELLLQFHEAIETLRALLSDAKVHVASVSVSLATRDELIQEFRIQLAAAALQAEKVAAALQAEKVAAEKCVPFEALERKEREKLRNRMTVQQAAHQKEVQELKDSITVLQAAHQEEVQELKNSIQSLHQAELRKLEDKIKAYRKREKELRLKHNELEATHASNKANKSLQAQHQAARLEEAEEKLVAGIQQQQDLLIEIEAEKGNVEKLSCQLERIVSESSEREKASEIQLVEMEEMHRQAMLKLQQLHQVGLAQLKAEQAQLVQLHADEQQEEKRRQASELEYSSRLVLKLREDLEQQQRCASEGQEVFMLAYLSHIATKKKDEAQIAALEESVRTLEEELRQSKLTLKTKGIEHEDEVRQLRSHLETATQQHKINMEGLRFDVESAAKRHHHRMQNLICICQQSSRLYFELVEHYKLKEGTPTTPIAIADAISVGAAATAAVAQPHQPLVLSSTLESPELSLTELWPSSASTRGHKSATTHGCELSSSLVSVADARLPLLPHSSSAHDEARPSRRPLCCSDADHNSNVIVSKLRHKVQELTEHNSLLLKCLRVSHDVCVAG</sequence>
<evidence type="ECO:0000256" key="2">
    <source>
        <dbReference type="SAM" id="MobiDB-lite"/>
    </source>
</evidence>
<evidence type="ECO:0000313" key="3">
    <source>
        <dbReference type="EMBL" id="GAX84239.1"/>
    </source>
</evidence>
<dbReference type="Proteomes" id="UP000232323">
    <property type="component" value="Unassembled WGS sequence"/>
</dbReference>